<dbReference type="PANTHER" id="PTHR47338:SF29">
    <property type="entry name" value="ZN(2)-C6 FUNGAL-TYPE DOMAIN-CONTAINING PROTEIN"/>
    <property type="match status" value="1"/>
</dbReference>
<dbReference type="Pfam" id="PF04082">
    <property type="entry name" value="Fungal_trans"/>
    <property type="match status" value="1"/>
</dbReference>
<keyword evidence="5" id="KW-0539">Nucleus</keyword>
<dbReference type="InterPro" id="IPR036864">
    <property type="entry name" value="Zn2-C6_fun-type_DNA-bd_sf"/>
</dbReference>
<dbReference type="AlphaFoldDB" id="A0AAD7GBQ4"/>
<evidence type="ECO:0000256" key="6">
    <source>
        <dbReference type="SAM" id="MobiDB-lite"/>
    </source>
</evidence>
<organism evidence="8 9">
    <name type="scientific">Mycena rosella</name>
    <name type="common">Pink bonnet</name>
    <name type="synonym">Agaricus rosellus</name>
    <dbReference type="NCBI Taxonomy" id="1033263"/>
    <lineage>
        <taxon>Eukaryota</taxon>
        <taxon>Fungi</taxon>
        <taxon>Dikarya</taxon>
        <taxon>Basidiomycota</taxon>
        <taxon>Agaricomycotina</taxon>
        <taxon>Agaricomycetes</taxon>
        <taxon>Agaricomycetidae</taxon>
        <taxon>Agaricales</taxon>
        <taxon>Marasmiineae</taxon>
        <taxon>Mycenaceae</taxon>
        <taxon>Mycena</taxon>
    </lineage>
</organism>
<accession>A0AAD7GBQ4</accession>
<evidence type="ECO:0000256" key="2">
    <source>
        <dbReference type="ARBA" id="ARBA00022723"/>
    </source>
</evidence>
<name>A0AAD7GBQ4_MYCRO</name>
<comment type="caution">
    <text evidence="8">The sequence shown here is derived from an EMBL/GenBank/DDBJ whole genome shotgun (WGS) entry which is preliminary data.</text>
</comment>
<dbReference type="InterPro" id="IPR007219">
    <property type="entry name" value="XnlR_reg_dom"/>
</dbReference>
<feature type="non-terminal residue" evidence="8">
    <location>
        <position position="1"/>
    </location>
</feature>
<dbReference type="CDD" id="cd12148">
    <property type="entry name" value="fungal_TF_MHR"/>
    <property type="match status" value="1"/>
</dbReference>
<dbReference type="EMBL" id="JARKIE010000128">
    <property type="protein sequence ID" value="KAJ7679769.1"/>
    <property type="molecule type" value="Genomic_DNA"/>
</dbReference>
<reference evidence="8" key="1">
    <citation type="submission" date="2023-03" db="EMBL/GenBank/DDBJ databases">
        <title>Massive genome expansion in bonnet fungi (Mycena s.s.) driven by repeated elements and novel gene families across ecological guilds.</title>
        <authorList>
            <consortium name="Lawrence Berkeley National Laboratory"/>
            <person name="Harder C.B."/>
            <person name="Miyauchi S."/>
            <person name="Viragh M."/>
            <person name="Kuo A."/>
            <person name="Thoen E."/>
            <person name="Andreopoulos B."/>
            <person name="Lu D."/>
            <person name="Skrede I."/>
            <person name="Drula E."/>
            <person name="Henrissat B."/>
            <person name="Morin E."/>
            <person name="Kohler A."/>
            <person name="Barry K."/>
            <person name="LaButti K."/>
            <person name="Morin E."/>
            <person name="Salamov A."/>
            <person name="Lipzen A."/>
            <person name="Mereny Z."/>
            <person name="Hegedus B."/>
            <person name="Baldrian P."/>
            <person name="Stursova M."/>
            <person name="Weitz H."/>
            <person name="Taylor A."/>
            <person name="Grigoriev I.V."/>
            <person name="Nagy L.G."/>
            <person name="Martin F."/>
            <person name="Kauserud H."/>
        </authorList>
    </citation>
    <scope>NUCLEOTIDE SEQUENCE</scope>
    <source>
        <strain evidence="8">CBHHK067</strain>
    </source>
</reference>
<protein>
    <recommendedName>
        <fullName evidence="7">Xylanolytic transcriptional activator regulatory domain-containing protein</fullName>
    </recommendedName>
</protein>
<dbReference type="GO" id="GO:0003677">
    <property type="term" value="F:DNA binding"/>
    <property type="evidence" value="ECO:0007669"/>
    <property type="project" value="InterPro"/>
</dbReference>
<feature type="region of interest" description="Disordered" evidence="6">
    <location>
        <begin position="1"/>
        <end position="29"/>
    </location>
</feature>
<dbReference type="GO" id="GO:0006351">
    <property type="term" value="P:DNA-templated transcription"/>
    <property type="evidence" value="ECO:0007669"/>
    <property type="project" value="InterPro"/>
</dbReference>
<dbReference type="InterPro" id="IPR050815">
    <property type="entry name" value="TF_fung"/>
</dbReference>
<proteinExistence type="predicted"/>
<evidence type="ECO:0000256" key="4">
    <source>
        <dbReference type="ARBA" id="ARBA00023163"/>
    </source>
</evidence>
<dbReference type="GO" id="GO:0005634">
    <property type="term" value="C:nucleus"/>
    <property type="evidence" value="ECO:0007669"/>
    <property type="project" value="UniProtKB-SubCell"/>
</dbReference>
<evidence type="ECO:0000313" key="9">
    <source>
        <dbReference type="Proteomes" id="UP001221757"/>
    </source>
</evidence>
<evidence type="ECO:0000259" key="7">
    <source>
        <dbReference type="Pfam" id="PF04082"/>
    </source>
</evidence>
<feature type="domain" description="Xylanolytic transcriptional activator regulatory" evidence="7">
    <location>
        <begin position="95"/>
        <end position="219"/>
    </location>
</feature>
<evidence type="ECO:0000256" key="1">
    <source>
        <dbReference type="ARBA" id="ARBA00004123"/>
    </source>
</evidence>
<dbReference type="CDD" id="cd00067">
    <property type="entry name" value="GAL4"/>
    <property type="match status" value="1"/>
</dbReference>
<gene>
    <name evidence="8" type="ORF">B0H17DRAFT_943858</name>
</gene>
<evidence type="ECO:0000256" key="5">
    <source>
        <dbReference type="ARBA" id="ARBA00023242"/>
    </source>
</evidence>
<dbReference type="Proteomes" id="UP001221757">
    <property type="component" value="Unassembled WGS sequence"/>
</dbReference>
<evidence type="ECO:0000256" key="3">
    <source>
        <dbReference type="ARBA" id="ARBA00023015"/>
    </source>
</evidence>
<keyword evidence="3" id="KW-0805">Transcription regulation</keyword>
<dbReference type="PANTHER" id="PTHR47338">
    <property type="entry name" value="ZN(II)2CYS6 TRANSCRIPTION FACTOR (EUROFUNG)-RELATED"/>
    <property type="match status" value="1"/>
</dbReference>
<dbReference type="InterPro" id="IPR001138">
    <property type="entry name" value="Zn2Cys6_DnaBD"/>
</dbReference>
<dbReference type="GO" id="GO:0008270">
    <property type="term" value="F:zinc ion binding"/>
    <property type="evidence" value="ECO:0007669"/>
    <property type="project" value="InterPro"/>
</dbReference>
<sequence length="438" mass="48215">KCDGRRPMCGPCSRSSETFGDCEYTSGGPSQKDLLEEQISILQARIEELEKPRDQRKTSGTSRASGRREYPIPAFQISASNTTGLGPLLNYFFHNFLHNATCFGFFLDAQAFHDAVTSTNRHNLPPVLLNVMYLWGVHLSNDERITAYEPAFLNHALRSSASSFTGSHPRTVLHSLQASVLLAYYFLRNGRSLEGKYHTSAAVSIALGACLHRIRSTQSGPLPITGETLPVAADPREEGERIDALWSVLSLNNCWMDRSPSNIAYGPAGLRIDTPWPLETRDYMEASICRSAALTFDTITRFLVGGSDPGPSGRALYAKAGILFEMAMKLGARYRTGALNSRDDDPEFAALERRIDSFIAALPAVQSKQLLVVHTIARVATIQLHKPLVKDHAFARTNVLSAARSVADIISRTEFPKINVIDPVLAVSSDTFFVQLLN</sequence>
<evidence type="ECO:0000313" key="8">
    <source>
        <dbReference type="EMBL" id="KAJ7679769.1"/>
    </source>
</evidence>
<dbReference type="Gene3D" id="4.10.240.10">
    <property type="entry name" value="Zn(2)-C6 fungal-type DNA-binding domain"/>
    <property type="match status" value="1"/>
</dbReference>
<keyword evidence="2" id="KW-0479">Metal-binding</keyword>
<comment type="subcellular location">
    <subcellularLocation>
        <location evidence="1">Nucleus</location>
    </subcellularLocation>
</comment>
<keyword evidence="9" id="KW-1185">Reference proteome</keyword>
<keyword evidence="4" id="KW-0804">Transcription</keyword>
<dbReference type="GO" id="GO:0000981">
    <property type="term" value="F:DNA-binding transcription factor activity, RNA polymerase II-specific"/>
    <property type="evidence" value="ECO:0007669"/>
    <property type="project" value="InterPro"/>
</dbReference>